<name>A0A917GL39_9GAMM</name>
<keyword evidence="3" id="KW-1185">Reference proteome</keyword>
<protein>
    <recommendedName>
        <fullName evidence="4">MSHA pilin protein MshD</fullName>
    </recommendedName>
</protein>
<keyword evidence="1" id="KW-0812">Transmembrane</keyword>
<comment type="caution">
    <text evidence="2">The sequence shown here is derived from an EMBL/GenBank/DDBJ whole genome shotgun (WGS) entry which is preliminary data.</text>
</comment>
<proteinExistence type="predicted"/>
<dbReference type="AlphaFoldDB" id="A0A917GL39"/>
<evidence type="ECO:0000313" key="3">
    <source>
        <dbReference type="Proteomes" id="UP000627715"/>
    </source>
</evidence>
<reference evidence="2" key="1">
    <citation type="journal article" date="2014" name="Int. J. Syst. Evol. Microbiol.">
        <title>Complete genome sequence of Corynebacterium casei LMG S-19264T (=DSM 44701T), isolated from a smear-ripened cheese.</title>
        <authorList>
            <consortium name="US DOE Joint Genome Institute (JGI-PGF)"/>
            <person name="Walter F."/>
            <person name="Albersmeier A."/>
            <person name="Kalinowski J."/>
            <person name="Ruckert C."/>
        </authorList>
    </citation>
    <scope>NUCLEOTIDE SEQUENCE</scope>
    <source>
        <strain evidence="2">CGMCC 1.15425</strain>
    </source>
</reference>
<keyword evidence="1" id="KW-0472">Membrane</keyword>
<dbReference type="RefSeq" id="WP_068812039.1">
    <property type="nucleotide sequence ID" value="NZ_LWHM01000030.1"/>
</dbReference>
<dbReference type="Proteomes" id="UP000627715">
    <property type="component" value="Unassembled WGS sequence"/>
</dbReference>
<dbReference type="OrthoDB" id="5593857at2"/>
<keyword evidence="1" id="KW-1133">Transmembrane helix</keyword>
<dbReference type="InterPro" id="IPR012902">
    <property type="entry name" value="N_methyl_site"/>
</dbReference>
<accession>A0A917GL39</accession>
<evidence type="ECO:0000256" key="1">
    <source>
        <dbReference type="SAM" id="Phobius"/>
    </source>
</evidence>
<gene>
    <name evidence="2" type="ORF">GCM10011403_03800</name>
</gene>
<dbReference type="NCBIfam" id="TIGR02532">
    <property type="entry name" value="IV_pilin_GFxxxE"/>
    <property type="match status" value="1"/>
</dbReference>
<feature type="transmembrane region" description="Helical" evidence="1">
    <location>
        <begin position="12"/>
        <end position="30"/>
    </location>
</feature>
<dbReference type="Pfam" id="PF07963">
    <property type="entry name" value="N_methyl"/>
    <property type="match status" value="1"/>
</dbReference>
<evidence type="ECO:0000313" key="2">
    <source>
        <dbReference type="EMBL" id="GGG49930.1"/>
    </source>
</evidence>
<organism evidence="2 3">
    <name type="scientific">Pseudohongiella nitratireducens</name>
    <dbReference type="NCBI Taxonomy" id="1768907"/>
    <lineage>
        <taxon>Bacteria</taxon>
        <taxon>Pseudomonadati</taxon>
        <taxon>Pseudomonadota</taxon>
        <taxon>Gammaproteobacteria</taxon>
        <taxon>Pseudomonadales</taxon>
        <taxon>Pseudohongiellaceae</taxon>
        <taxon>Pseudohongiella</taxon>
    </lineage>
</organism>
<evidence type="ECO:0008006" key="4">
    <source>
        <dbReference type="Google" id="ProtNLM"/>
    </source>
</evidence>
<dbReference type="EMBL" id="BMIY01000002">
    <property type="protein sequence ID" value="GGG49930.1"/>
    <property type="molecule type" value="Genomic_DNA"/>
</dbReference>
<reference evidence="2" key="2">
    <citation type="submission" date="2020-09" db="EMBL/GenBank/DDBJ databases">
        <authorList>
            <person name="Sun Q."/>
            <person name="Zhou Y."/>
        </authorList>
    </citation>
    <scope>NUCLEOTIDE SEQUENCE</scope>
    <source>
        <strain evidence="2">CGMCC 1.15425</strain>
    </source>
</reference>
<sequence length="190" mass="20537">MKSGSKQKGVTLIELVIVIVILAIALYGVTTSLSGALSRSSDVIPQTRALALAQSYLDEILSKRFDEHSVPRGIPPCRTNCTDAVDLGLDGGETTRDEFDDVDDYDGLDEGFEQATPLQDAEGNTRSGYDEFRVRVSVRYLELGGGGAEEDLATEPNDLTDAQDAKLITVTVSHASEPDGWKFSAYKANF</sequence>